<reference evidence="1" key="2">
    <citation type="journal article" date="2003" name="Plasmid">
        <title>Bacillus subtilis soil isolates: plasmid replicon analysis and construction of a new theta-replicating vector.</title>
        <authorList>
            <person name="Titok M.A."/>
            <person name="Chapuis J."/>
            <person name="Selezneva Y.V."/>
            <person name="Lagodich A.V."/>
            <person name="Prokulevich V.A."/>
            <person name="Ehrlich S.D."/>
            <person name="Janniere L."/>
        </authorList>
    </citation>
    <scope>NUCLEOTIDE SEQUENCE</scope>
    <source>
        <strain evidence="1">72</strain>
        <plasmid evidence="1">pBS72</plasmid>
    </source>
</reference>
<protein>
    <submittedName>
        <fullName evidence="1">Uncharacterized protein</fullName>
    </submittedName>
</protein>
<organism evidence="1">
    <name type="scientific">Bacillus subtilis</name>
    <dbReference type="NCBI Taxonomy" id="1423"/>
    <lineage>
        <taxon>Bacteria</taxon>
        <taxon>Bacillati</taxon>
        <taxon>Bacillota</taxon>
        <taxon>Bacilli</taxon>
        <taxon>Bacillales</taxon>
        <taxon>Bacillaceae</taxon>
        <taxon>Bacillus</taxon>
    </lineage>
</organism>
<geneLocation type="plasmid" evidence="1">
    <name>pBS72</name>
</geneLocation>
<accession>A0A1J0AKL7</accession>
<evidence type="ECO:0000313" key="1">
    <source>
        <dbReference type="EMBL" id="APB62281.1"/>
    </source>
</evidence>
<dbReference type="InterPro" id="IPR028985">
    <property type="entry name" value="Bacillus_phage_prot-like"/>
</dbReference>
<proteinExistence type="predicted"/>
<keyword evidence="1" id="KW-0614">Plasmid</keyword>
<dbReference type="Gene3D" id="3.30.2120.10">
    <property type="entry name" value="Bacillus phage protein-like"/>
    <property type="match status" value="1"/>
</dbReference>
<reference evidence="1" key="1">
    <citation type="journal article" date="2002" name="Mikrobiologiia">
        <title>Soil strain of Bacillus subtilis harboring a large plasmid that mediates high-frequency conjugal mobilization.</title>
        <authorList>
            <person name="Lotareva O.V."/>
            <person name="Poluektova E.U."/>
            <person name="Titok M.A."/>
            <person name="Prozorov A.A."/>
        </authorList>
    </citation>
    <scope>NUCLEOTIDE SEQUENCE</scope>
    <source>
        <strain evidence="1">72</strain>
        <plasmid evidence="1">pBS72</plasmid>
    </source>
</reference>
<reference evidence="1" key="4">
    <citation type="journal article" date="2006" name="Microbiology">
        <title>The replicative polymerases PolC and DnaE are required for theta replication of the Bacillus subtilis plasmid pBS72.</title>
        <authorList>
            <person name="Titok M."/>
            <person name="Suski C."/>
            <person name="Dalmais B."/>
            <person name="Ehrlich S.D."/>
            <person name="Janniere L."/>
        </authorList>
    </citation>
    <scope>NUCLEOTIDE SEQUENCE</scope>
    <source>
        <strain evidence="1">72</strain>
        <plasmid evidence="1">pBS72</plasmid>
    </source>
</reference>
<reference evidence="1" key="3">
    <citation type="journal article" date="2004" name="Mol. Biol. (Mosk.)">
        <title>The replication system of plasmids from Bacillus subtilis environmental isolates.</title>
        <authorList>
            <person name="Lagodich A.V."/>
            <person name="Shtaniuk Iu.V."/>
            <person name="Prozorov A.A."/>
            <person name="Titok M.A."/>
        </authorList>
    </citation>
    <scope>NUCLEOTIDE SEQUENCE</scope>
    <source>
        <strain evidence="1">72</strain>
        <plasmid evidence="1">pBS72</plasmid>
    </source>
</reference>
<dbReference type="AlphaFoldDB" id="A0A1J0AKL7"/>
<name>A0A1J0AKL7_BACIU</name>
<gene>
    <name evidence="1" type="ORF">pBS72_0120</name>
</gene>
<sequence length="99" mass="11605">MKRFGINRLIKKYLDPKSDKVYNYSTCSDSAKKLLNSLNFTYKNLEWLPEEESWRCEVGTIERRITSYAKTLPMAICLAVLKERGIEVEVIHKKKVFSV</sequence>
<reference evidence="1" key="5">
    <citation type="submission" date="2016-08" db="EMBL/GenBank/DDBJ databases">
        <authorList>
            <person name="Satsunkevich N.E."/>
            <person name="Valentovich L.N."/>
            <person name="Kolomiets E.I."/>
            <person name="Titok M.A."/>
        </authorList>
    </citation>
    <scope>NUCLEOTIDE SEQUENCE</scope>
    <source>
        <strain evidence="1">72</strain>
        <plasmid evidence="1">pBS72</plasmid>
    </source>
</reference>
<dbReference type="RefSeq" id="WP_124048593.1">
    <property type="nucleotide sequence ID" value="NZ_BSEE01000009.1"/>
</dbReference>
<dbReference type="EMBL" id="KX711616">
    <property type="protein sequence ID" value="APB62281.1"/>
    <property type="molecule type" value="Genomic_DNA"/>
</dbReference>